<name>A0A8J7FF97_9NEIS</name>
<evidence type="ECO:0000259" key="3">
    <source>
        <dbReference type="PROSITE" id="PS50405"/>
    </source>
</evidence>
<dbReference type="Proteomes" id="UP000604481">
    <property type="component" value="Unassembled WGS sequence"/>
</dbReference>
<dbReference type="SUPFAM" id="SSF52833">
    <property type="entry name" value="Thioredoxin-like"/>
    <property type="match status" value="1"/>
</dbReference>
<dbReference type="PROSITE" id="PS50404">
    <property type="entry name" value="GST_NTER"/>
    <property type="match status" value="1"/>
</dbReference>
<dbReference type="PANTHER" id="PTHR44051">
    <property type="entry name" value="GLUTATHIONE S-TRANSFERASE-RELATED"/>
    <property type="match status" value="1"/>
</dbReference>
<dbReference type="EMBL" id="JADFUA010000001">
    <property type="protein sequence ID" value="MBE9608313.1"/>
    <property type="molecule type" value="Genomic_DNA"/>
</dbReference>
<evidence type="ECO:0000313" key="4">
    <source>
        <dbReference type="EMBL" id="MBE9608313.1"/>
    </source>
</evidence>
<feature type="domain" description="GST N-terminal" evidence="2">
    <location>
        <begin position="1"/>
        <end position="81"/>
    </location>
</feature>
<dbReference type="InterPro" id="IPR004045">
    <property type="entry name" value="Glutathione_S-Trfase_N"/>
</dbReference>
<feature type="domain" description="GST C-terminal" evidence="3">
    <location>
        <begin position="87"/>
        <end position="200"/>
    </location>
</feature>
<dbReference type="RefSeq" id="WP_194114806.1">
    <property type="nucleotide sequence ID" value="NZ_JADFUA010000001.1"/>
</dbReference>
<protein>
    <submittedName>
        <fullName evidence="4">Glutathione transferase GstA</fullName>
        <ecNumber evidence="4">2.5.1.18</ecNumber>
    </submittedName>
</protein>
<comment type="similarity">
    <text evidence="1">Belongs to the GST superfamily.</text>
</comment>
<comment type="caution">
    <text evidence="4">The sequence shown here is derived from an EMBL/GenBank/DDBJ whole genome shotgun (WGS) entry which is preliminary data.</text>
</comment>
<reference evidence="4 5" key="1">
    <citation type="submission" date="2020-10" db="EMBL/GenBank/DDBJ databases">
        <title>The genome sequence of Chitinilyticum litopenaei 4Y14.</title>
        <authorList>
            <person name="Liu Y."/>
        </authorList>
    </citation>
    <scope>NUCLEOTIDE SEQUENCE [LARGE SCALE GENOMIC DNA]</scope>
    <source>
        <strain evidence="4 5">4Y14</strain>
    </source>
</reference>
<dbReference type="Pfam" id="PF00043">
    <property type="entry name" value="GST_C"/>
    <property type="match status" value="1"/>
</dbReference>
<organism evidence="4 5">
    <name type="scientific">Chitinilyticum piscinae</name>
    <dbReference type="NCBI Taxonomy" id="2866724"/>
    <lineage>
        <taxon>Bacteria</taxon>
        <taxon>Pseudomonadati</taxon>
        <taxon>Pseudomonadota</taxon>
        <taxon>Betaproteobacteria</taxon>
        <taxon>Neisseriales</taxon>
        <taxon>Chitinibacteraceae</taxon>
        <taxon>Chitinilyticum</taxon>
    </lineage>
</organism>
<dbReference type="SFLD" id="SFLDG01150">
    <property type="entry name" value="Main.1:_Beta-like"/>
    <property type="match status" value="1"/>
</dbReference>
<sequence length="200" mass="22524">MKLYYFPGASSLSVHIALAETGLEYTLERVDFVSHRTEDGRDFYTVNPLGCVPALELPTGEILTEGAAIVQYLADLVPEKHLAPPNGTLARYRLQAWLNFLASEIHQSLGPFFSAEVPDKSKTLLLQRLAQRFGILEQELGRHDYLLREFTVADGYLFTLLGWCDYLKIDLSPYPVLQAFQARIALRPAVQRALQEEGLL</sequence>
<dbReference type="CDD" id="cd03188">
    <property type="entry name" value="GST_C_Beta"/>
    <property type="match status" value="1"/>
</dbReference>
<dbReference type="InterPro" id="IPR036249">
    <property type="entry name" value="Thioredoxin-like_sf"/>
</dbReference>
<accession>A0A8J7FF97</accession>
<evidence type="ECO:0000256" key="1">
    <source>
        <dbReference type="RuleBase" id="RU003494"/>
    </source>
</evidence>
<gene>
    <name evidence="4" type="primary">gstA</name>
    <name evidence="4" type="ORF">INR99_03030</name>
</gene>
<dbReference type="PANTHER" id="PTHR44051:SF8">
    <property type="entry name" value="GLUTATHIONE S-TRANSFERASE GSTA"/>
    <property type="match status" value="1"/>
</dbReference>
<evidence type="ECO:0000259" key="2">
    <source>
        <dbReference type="PROSITE" id="PS50404"/>
    </source>
</evidence>
<dbReference type="Gene3D" id="1.20.1050.10">
    <property type="match status" value="1"/>
</dbReference>
<dbReference type="EC" id="2.5.1.18" evidence="4"/>
<keyword evidence="5" id="KW-1185">Reference proteome</keyword>
<dbReference type="CDD" id="cd03057">
    <property type="entry name" value="GST_N_Beta"/>
    <property type="match status" value="1"/>
</dbReference>
<dbReference type="SFLD" id="SFLDG00358">
    <property type="entry name" value="Main_(cytGST)"/>
    <property type="match status" value="1"/>
</dbReference>
<dbReference type="PROSITE" id="PS50405">
    <property type="entry name" value="GST_CTER"/>
    <property type="match status" value="1"/>
</dbReference>
<keyword evidence="4" id="KW-0808">Transferase</keyword>
<dbReference type="InterPro" id="IPR036282">
    <property type="entry name" value="Glutathione-S-Trfase_C_sf"/>
</dbReference>
<dbReference type="Gene3D" id="3.40.30.10">
    <property type="entry name" value="Glutaredoxin"/>
    <property type="match status" value="1"/>
</dbReference>
<evidence type="ECO:0000313" key="5">
    <source>
        <dbReference type="Proteomes" id="UP000604481"/>
    </source>
</evidence>
<dbReference type="SUPFAM" id="SSF47616">
    <property type="entry name" value="GST C-terminal domain-like"/>
    <property type="match status" value="1"/>
</dbReference>
<dbReference type="NCBIfam" id="NF007831">
    <property type="entry name" value="PRK10542.1"/>
    <property type="match status" value="1"/>
</dbReference>
<dbReference type="GO" id="GO:0004364">
    <property type="term" value="F:glutathione transferase activity"/>
    <property type="evidence" value="ECO:0007669"/>
    <property type="project" value="UniProtKB-EC"/>
</dbReference>
<dbReference type="InterPro" id="IPR004046">
    <property type="entry name" value="GST_C"/>
</dbReference>
<dbReference type="InterPro" id="IPR010987">
    <property type="entry name" value="Glutathione-S-Trfase_C-like"/>
</dbReference>
<dbReference type="InterPro" id="IPR040079">
    <property type="entry name" value="Glutathione_S-Trfase"/>
</dbReference>
<dbReference type="SFLD" id="SFLDS00019">
    <property type="entry name" value="Glutathione_Transferase_(cytos"/>
    <property type="match status" value="1"/>
</dbReference>
<dbReference type="Pfam" id="PF02798">
    <property type="entry name" value="GST_N"/>
    <property type="match status" value="1"/>
</dbReference>
<dbReference type="AlphaFoldDB" id="A0A8J7FF97"/>
<proteinExistence type="inferred from homology"/>